<organism evidence="2 3">
    <name type="scientific">Brevibacillus laterosporus</name>
    <name type="common">Bacillus laterosporus</name>
    <dbReference type="NCBI Taxonomy" id="1465"/>
    <lineage>
        <taxon>Bacteria</taxon>
        <taxon>Bacillati</taxon>
        <taxon>Bacillota</taxon>
        <taxon>Bacilli</taxon>
        <taxon>Bacillales</taxon>
        <taxon>Paenibacillaceae</taxon>
        <taxon>Brevibacillus</taxon>
    </lineage>
</organism>
<dbReference type="PANTHER" id="PTHR30055">
    <property type="entry name" value="HTH-TYPE TRANSCRIPTIONAL REGULATOR RUTR"/>
    <property type="match status" value="1"/>
</dbReference>
<dbReference type="InterPro" id="IPR050109">
    <property type="entry name" value="HTH-type_TetR-like_transc_reg"/>
</dbReference>
<accession>A0A502IA69</accession>
<dbReference type="Pfam" id="PF00440">
    <property type="entry name" value="TetR_N"/>
    <property type="match status" value="1"/>
</dbReference>
<dbReference type="Pfam" id="PF08360">
    <property type="entry name" value="TetR_C_5"/>
    <property type="match status" value="1"/>
</dbReference>
<evidence type="ECO:0000313" key="3">
    <source>
        <dbReference type="Proteomes" id="UP000319432"/>
    </source>
</evidence>
<proteinExistence type="predicted"/>
<keyword evidence="3" id="KW-1185">Reference proteome</keyword>
<dbReference type="GO" id="GO:0045892">
    <property type="term" value="P:negative regulation of DNA-templated transcription"/>
    <property type="evidence" value="ECO:0007669"/>
    <property type="project" value="InterPro"/>
</dbReference>
<dbReference type="PRINTS" id="PR00455">
    <property type="entry name" value="HTHTETR"/>
</dbReference>
<dbReference type="InterPro" id="IPR001647">
    <property type="entry name" value="HTH_TetR"/>
</dbReference>
<dbReference type="PANTHER" id="PTHR30055:SF199">
    <property type="entry name" value="HTH-TYPE TRANSCRIPTIONAL REGULATOR YTTP-RELATED"/>
    <property type="match status" value="1"/>
</dbReference>
<dbReference type="PROSITE" id="PS01081">
    <property type="entry name" value="HTH_TETR_1"/>
    <property type="match status" value="1"/>
</dbReference>
<evidence type="ECO:0000256" key="1">
    <source>
        <dbReference type="ARBA" id="ARBA00023125"/>
    </source>
</evidence>
<dbReference type="GO" id="GO:0003700">
    <property type="term" value="F:DNA-binding transcription factor activity"/>
    <property type="evidence" value="ECO:0007669"/>
    <property type="project" value="InterPro"/>
</dbReference>
<dbReference type="SUPFAM" id="SSF48498">
    <property type="entry name" value="Tetracyclin repressor-like, C-terminal domain"/>
    <property type="match status" value="1"/>
</dbReference>
<name>A0A502IA69_BRELA</name>
<keyword evidence="1" id="KW-0238">DNA-binding</keyword>
<dbReference type="SUPFAM" id="SSF46689">
    <property type="entry name" value="Homeodomain-like"/>
    <property type="match status" value="1"/>
</dbReference>
<dbReference type="OrthoDB" id="9789566at2"/>
<dbReference type="InterPro" id="IPR023772">
    <property type="entry name" value="DNA-bd_HTH_TetR-type_CS"/>
</dbReference>
<sequence length="218" mass="25253">MRTEQHNTKERILVAAASLFYSQGYDRTTVRQIAEKAQVNVALISYHFQGKQGVLEKLISHYYDHFFQILQEQWEEEKPQNSMGQLEKIVGLYVFYQHEHALVTRLIQRELSVESMLAREVMTVYIHQVKHCFASVIEEGIQAGEFRAVNIDAVLMNLSSILTYPYLNPQIVREVYYLEPGSADFCEWLVSSSVQFLRSLLVHTRLNEKQVGKGVVQP</sequence>
<evidence type="ECO:0000313" key="2">
    <source>
        <dbReference type="EMBL" id="QDX95612.1"/>
    </source>
</evidence>
<reference evidence="2 3" key="1">
    <citation type="submission" date="2018-11" db="EMBL/GenBank/DDBJ databases">
        <title>Phylogenetic determinants of toxin gene distribution in genomes of Brevibacillus laterosporus.</title>
        <authorList>
            <person name="Glare T.R."/>
            <person name="Durrant A."/>
            <person name="Berry C."/>
            <person name="Palma L."/>
            <person name="Ormskirk M."/>
            <person name="Cox M.O."/>
        </authorList>
    </citation>
    <scope>NUCLEOTIDE SEQUENCE [LARGE SCALE GENOMIC DNA]</scope>
    <source>
        <strain evidence="2 3">1821L</strain>
    </source>
</reference>
<protein>
    <submittedName>
        <fullName evidence="2">TetR/AcrR family transcriptional regulator</fullName>
    </submittedName>
</protein>
<dbReference type="InterPro" id="IPR036271">
    <property type="entry name" value="Tet_transcr_reg_TetR-rel_C_sf"/>
</dbReference>
<dbReference type="Gene3D" id="1.10.357.10">
    <property type="entry name" value="Tetracycline Repressor, domain 2"/>
    <property type="match status" value="1"/>
</dbReference>
<dbReference type="InterPro" id="IPR009057">
    <property type="entry name" value="Homeodomain-like_sf"/>
</dbReference>
<dbReference type="NCBIfam" id="NF037937">
    <property type="entry name" value="septum_RefZ"/>
    <property type="match status" value="1"/>
</dbReference>
<dbReference type="AlphaFoldDB" id="A0A502IA69"/>
<dbReference type="PROSITE" id="PS50977">
    <property type="entry name" value="HTH_TETR_2"/>
    <property type="match status" value="1"/>
</dbReference>
<dbReference type="GO" id="GO:0000976">
    <property type="term" value="F:transcription cis-regulatory region binding"/>
    <property type="evidence" value="ECO:0007669"/>
    <property type="project" value="TreeGrafter"/>
</dbReference>
<gene>
    <name evidence="2" type="ORF">EEL30_27165</name>
</gene>
<dbReference type="EMBL" id="CP033464">
    <property type="protein sequence ID" value="QDX95612.1"/>
    <property type="molecule type" value="Genomic_DNA"/>
</dbReference>
<dbReference type="Proteomes" id="UP000319432">
    <property type="component" value="Chromosome"/>
</dbReference>
<dbReference type="InterPro" id="IPR013571">
    <property type="entry name" value="Tscrpt_reg_QacR_C"/>
</dbReference>